<dbReference type="PROSITE" id="PS01180">
    <property type="entry name" value="CUB"/>
    <property type="match status" value="1"/>
</dbReference>
<dbReference type="SUPFAM" id="SSF49854">
    <property type="entry name" value="Spermadhesin, CUB domain"/>
    <property type="match status" value="1"/>
</dbReference>
<feature type="disulfide bond" evidence="15">
    <location>
        <begin position="640"/>
        <end position="721"/>
    </location>
</feature>
<evidence type="ECO:0000256" key="11">
    <source>
        <dbReference type="ARBA" id="ARBA00023065"/>
    </source>
</evidence>
<reference evidence="19 20" key="1">
    <citation type="journal article" date="2018" name="Sci. Rep.">
        <title>Comparative analysis of the Pocillopora damicornis genome highlights role of immune system in coral evolution.</title>
        <authorList>
            <person name="Cunning R."/>
            <person name="Bay R.A."/>
            <person name="Gillette P."/>
            <person name="Baker A.C."/>
            <person name="Traylor-Knowles N."/>
        </authorList>
    </citation>
    <scope>NUCLEOTIDE SEQUENCE [LARGE SCALE GENOMIC DNA]</scope>
    <source>
        <strain evidence="19">RSMAS</strain>
        <tissue evidence="19">Whole animal</tissue>
    </source>
</reference>
<accession>A0A3M6UWC2</accession>
<dbReference type="PROSITE" id="PS00080">
    <property type="entry name" value="MULTICOPPER_OXIDASE2"/>
    <property type="match status" value="1"/>
</dbReference>
<feature type="signal peptide" evidence="17">
    <location>
        <begin position="1"/>
        <end position="27"/>
    </location>
</feature>
<keyword evidence="20" id="KW-1185">Reference proteome</keyword>
<dbReference type="Gene3D" id="2.60.120.290">
    <property type="entry name" value="Spermadhesin, CUB domain"/>
    <property type="match status" value="1"/>
</dbReference>
<evidence type="ECO:0000256" key="9">
    <source>
        <dbReference type="ARBA" id="ARBA00022989"/>
    </source>
</evidence>
<evidence type="ECO:0000256" key="15">
    <source>
        <dbReference type="PIRSR" id="PIRSR000354-1"/>
    </source>
</evidence>
<evidence type="ECO:0000256" key="12">
    <source>
        <dbReference type="ARBA" id="ARBA00023136"/>
    </source>
</evidence>
<feature type="chain" id="PRO_5018277667" description="CUB domain-containing protein" evidence="17">
    <location>
        <begin position="28"/>
        <end position="1237"/>
    </location>
</feature>
<dbReference type="FunFam" id="2.60.40.420:FF:000009">
    <property type="entry name" value="Ceruloplasmin"/>
    <property type="match status" value="1"/>
</dbReference>
<keyword evidence="9" id="KW-1133">Transmembrane helix</keyword>
<organism evidence="19 20">
    <name type="scientific">Pocillopora damicornis</name>
    <name type="common">Cauliflower coral</name>
    <name type="synonym">Millepora damicornis</name>
    <dbReference type="NCBI Taxonomy" id="46731"/>
    <lineage>
        <taxon>Eukaryota</taxon>
        <taxon>Metazoa</taxon>
        <taxon>Cnidaria</taxon>
        <taxon>Anthozoa</taxon>
        <taxon>Hexacorallia</taxon>
        <taxon>Scleractinia</taxon>
        <taxon>Astrocoeniina</taxon>
        <taxon>Pocilloporidae</taxon>
        <taxon>Pocillopora</taxon>
    </lineage>
</organism>
<dbReference type="InterPro" id="IPR008972">
    <property type="entry name" value="Cupredoxin"/>
</dbReference>
<dbReference type="GO" id="GO:0005886">
    <property type="term" value="C:plasma membrane"/>
    <property type="evidence" value="ECO:0007669"/>
    <property type="project" value="TreeGrafter"/>
</dbReference>
<evidence type="ECO:0000313" key="20">
    <source>
        <dbReference type="Proteomes" id="UP000275408"/>
    </source>
</evidence>
<dbReference type="SMART" id="SM00042">
    <property type="entry name" value="CUB"/>
    <property type="match status" value="1"/>
</dbReference>
<feature type="disulfide bond" evidence="15">
    <location>
        <begin position="891"/>
        <end position="917"/>
    </location>
</feature>
<dbReference type="STRING" id="46731.A0A3M6UWC2"/>
<dbReference type="InterPro" id="IPR050633">
    <property type="entry name" value="Neuropilin_MCO_CoagFactor"/>
</dbReference>
<dbReference type="AlphaFoldDB" id="A0A3M6UWC2"/>
<evidence type="ECO:0000256" key="3">
    <source>
        <dbReference type="ARBA" id="ARBA00010609"/>
    </source>
</evidence>
<dbReference type="GO" id="GO:0005507">
    <property type="term" value="F:copper ion binding"/>
    <property type="evidence" value="ECO:0007669"/>
    <property type="project" value="InterPro"/>
</dbReference>
<dbReference type="SUPFAM" id="SSF49503">
    <property type="entry name" value="Cupredoxins"/>
    <property type="match status" value="6"/>
</dbReference>
<dbReference type="Pfam" id="PF07732">
    <property type="entry name" value="Cu-oxidase_3"/>
    <property type="match status" value="3"/>
</dbReference>
<sequence>MKLAKSNTAFIWLVFCAVSLHMNLVSSMIRKHYIAAVERRWNYAPSGYNNVKGLKLDEDSDAAVFTTRGAHTIGSVYNKVLYREYTDGTYSTEMDHPQYLGFLGPILKGEEGDTIEIHFKNTASRNFSMHPHGVFYRKDSEGALYEDKTTGSDKNDDHVPPDGSHIYSWKLTNAHAPTDSDDDCLTWIYHSHVLPHKDINTGLLGIMLTCKKGALSGDGPKGVDKEFVGLFTVLDENESWLLQKNIDEFCSDPLGVKTEDEDFQESNKMHAINGYFYGNLPGLEICLGDSVKWHLAGIGNEVDIHTAYFHGQSFIIDGHRKDVASLLPATFVTATMKALNPGTWMLNCLVNDHYNAGMYALYNVTKCAGKSDYVPTVSGGKTRRYYIAANEVPWNYGPTGMNNMDGQSLTKPDSGSAVFFAQGVDRIGGTYTKASYEEYTDSTFSVKKEKPKHLGFLGPVIRAEVGDVIEVVFKNNANHNYSIQPHGVFFNKSNEGALYQDRTSGAQKADDIVRPGQKYTYRWTVPKEVGPSMSDSQCITWLYYSSVDPVKDTYSGLFGPLLTCKKGSLKDDNTQKNVDHEFVLLFTVTDESASWYHEKNKKRANDPSQINDEDEDYLESNLMHGINGYLYANLPGLEVCLGDKVSWHLIGLGNEVDMHTAYFYGNTFSENGQMKDTVSLLPGVFSTLQMTPDNPGEWAIVCRTNDHYSAGMQAKYKVKPCGKVPTTKPPGTVRQYYVAAVEEEWDYAPTGRDVLEGKPLKDSEEAATFTVNSANRIGRKYKKVLYREYTSAQFTRQKTRTEAEKHLGVLGPMLHAEVGDTIEVTFKNMASRKFSMHPHGLYYTKKNEGSNYDDETSQDDKIDNAINPGKTFIYKWQVPERAGPGPNGPTCVTWAYYSDVDPIKDTNSGLVGPLVICKKNTLTATNSRSDVDHEFALLFTVLDENESWYLDENIDTYCKNPGNKDQLKDDEDFQESNKMHGVNGFVFANADGFKMYQNEKVDWYLLGMGNEVDMHTVHFHGQTFLRKHVGYHREDVYDLFPGVFATVEMIPDSVGVWLLHCHVNDHMVGGMQTLYTVYVCPNGITNITGSIRTLVYPESGNYGVNETKCWRIKVPDTSDYIIYCFSRLDVEMCTDCKCDSLQMRSSYSDLHPRKICGRYSYNYLQGYAFNVDWEAGVVGDISAPTVYLRFVSDDTVHHTGFNVTFIAASRRGHGVKNFLEAIKRYRVTVANFCAPFM</sequence>
<dbReference type="Gene3D" id="2.60.40.420">
    <property type="entry name" value="Cupredoxins - blue copper proteins"/>
    <property type="match status" value="3"/>
</dbReference>
<keyword evidence="5" id="KW-0812">Transmembrane</keyword>
<proteinExistence type="inferred from homology"/>
<feature type="disulfide bond" evidence="15">
    <location>
        <begin position="538"/>
        <end position="564"/>
    </location>
</feature>
<evidence type="ECO:0000256" key="1">
    <source>
        <dbReference type="ARBA" id="ARBA00001935"/>
    </source>
</evidence>
<evidence type="ECO:0000256" key="2">
    <source>
        <dbReference type="ARBA" id="ARBA00004479"/>
    </source>
</evidence>
<dbReference type="InterPro" id="IPR011707">
    <property type="entry name" value="Cu-oxidase-like_N"/>
</dbReference>
<dbReference type="Pfam" id="PF07731">
    <property type="entry name" value="Cu-oxidase_2"/>
    <property type="match status" value="3"/>
</dbReference>
<evidence type="ECO:0000256" key="5">
    <source>
        <dbReference type="ARBA" id="ARBA00022692"/>
    </source>
</evidence>
<protein>
    <recommendedName>
        <fullName evidence="18">CUB domain-containing protein</fullName>
    </recommendedName>
</protein>
<keyword evidence="14" id="KW-0325">Glycoprotein</keyword>
<evidence type="ECO:0000259" key="18">
    <source>
        <dbReference type="PROSITE" id="PS01180"/>
    </source>
</evidence>
<comment type="caution">
    <text evidence="16">Lacks conserved residue(s) required for the propagation of feature annotation.</text>
</comment>
<evidence type="ECO:0000256" key="13">
    <source>
        <dbReference type="ARBA" id="ARBA00023157"/>
    </source>
</evidence>
<keyword evidence="12" id="KW-0472">Membrane</keyword>
<dbReference type="Proteomes" id="UP000275408">
    <property type="component" value="Unassembled WGS sequence"/>
</dbReference>
<dbReference type="CDD" id="cd00041">
    <property type="entry name" value="CUB"/>
    <property type="match status" value="1"/>
</dbReference>
<evidence type="ECO:0000256" key="14">
    <source>
        <dbReference type="ARBA" id="ARBA00023180"/>
    </source>
</evidence>
<dbReference type="InterPro" id="IPR002355">
    <property type="entry name" value="Cu_oxidase_Cu_BS"/>
</dbReference>
<keyword evidence="7 17" id="KW-0732">Signal</keyword>
<feature type="domain" description="CUB" evidence="18">
    <location>
        <begin position="1080"/>
        <end position="1208"/>
    </location>
</feature>
<evidence type="ECO:0000256" key="16">
    <source>
        <dbReference type="PROSITE-ProRule" id="PRU00059"/>
    </source>
</evidence>
<dbReference type="FunFam" id="2.60.40.420:FF:000002">
    <property type="entry name" value="Hephaestin like 1"/>
    <property type="match status" value="2"/>
</dbReference>
<evidence type="ECO:0000256" key="6">
    <source>
        <dbReference type="ARBA" id="ARBA00022723"/>
    </source>
</evidence>
<keyword evidence="13 15" id="KW-1015">Disulfide bond</keyword>
<dbReference type="InterPro" id="IPR011706">
    <property type="entry name" value="Cu-oxidase_C"/>
</dbReference>
<evidence type="ECO:0000256" key="4">
    <source>
        <dbReference type="ARBA" id="ARBA00022448"/>
    </source>
</evidence>
<dbReference type="Pfam" id="PF00431">
    <property type="entry name" value="CUB"/>
    <property type="match status" value="1"/>
</dbReference>
<dbReference type="GO" id="GO:0038023">
    <property type="term" value="F:signaling receptor activity"/>
    <property type="evidence" value="ECO:0007669"/>
    <property type="project" value="TreeGrafter"/>
</dbReference>
<evidence type="ECO:0000256" key="17">
    <source>
        <dbReference type="SAM" id="SignalP"/>
    </source>
</evidence>
<comment type="caution">
    <text evidence="19">The sequence shown here is derived from an EMBL/GenBank/DDBJ whole genome shotgun (WGS) entry which is preliminary data.</text>
</comment>
<dbReference type="GO" id="GO:0016491">
    <property type="term" value="F:oxidoreductase activity"/>
    <property type="evidence" value="ECO:0007669"/>
    <property type="project" value="UniProtKB-KW"/>
</dbReference>
<dbReference type="PIRSF" id="PIRSF000354">
    <property type="entry name" value="Factors_V_VIII"/>
    <property type="match status" value="1"/>
</dbReference>
<dbReference type="PANTHER" id="PTHR46806:SF7">
    <property type="entry name" value="COAGULATION FACTOR VIII"/>
    <property type="match status" value="1"/>
</dbReference>
<evidence type="ECO:0000313" key="19">
    <source>
        <dbReference type="EMBL" id="RMX57982.1"/>
    </source>
</evidence>
<evidence type="ECO:0000256" key="8">
    <source>
        <dbReference type="ARBA" id="ARBA00022737"/>
    </source>
</evidence>
<dbReference type="GO" id="GO:0006811">
    <property type="term" value="P:monoatomic ion transport"/>
    <property type="evidence" value="ECO:0007669"/>
    <property type="project" value="UniProtKB-KW"/>
</dbReference>
<comment type="cofactor">
    <cofactor evidence="1">
        <name>Cu cation</name>
        <dbReference type="ChEBI" id="CHEBI:23378"/>
    </cofactor>
</comment>
<keyword evidence="10" id="KW-0560">Oxidoreductase</keyword>
<keyword evidence="8" id="KW-0677">Repeat</keyword>
<dbReference type="EMBL" id="RCHS01000557">
    <property type="protein sequence ID" value="RMX57982.1"/>
    <property type="molecule type" value="Genomic_DNA"/>
</dbReference>
<keyword evidence="4" id="KW-0813">Transport</keyword>
<dbReference type="InterPro" id="IPR000859">
    <property type="entry name" value="CUB_dom"/>
</dbReference>
<dbReference type="InterPro" id="IPR033138">
    <property type="entry name" value="Cu_oxidase_CS"/>
</dbReference>
<dbReference type="PROSITE" id="PS00079">
    <property type="entry name" value="MULTICOPPER_OXIDASE1"/>
    <property type="match status" value="3"/>
</dbReference>
<comment type="subcellular location">
    <subcellularLocation>
        <location evidence="2">Membrane</location>
        <topology evidence="2">Single-pass type I membrane protein</topology>
    </subcellularLocation>
</comment>
<keyword evidence="6" id="KW-0479">Metal-binding</keyword>
<gene>
    <name evidence="19" type="ORF">pdam_00015929</name>
</gene>
<dbReference type="InterPro" id="IPR024715">
    <property type="entry name" value="Factor_5/8-like"/>
</dbReference>
<dbReference type="InterPro" id="IPR035914">
    <property type="entry name" value="Sperma_CUB_dom_sf"/>
</dbReference>
<dbReference type="OrthoDB" id="2121828at2759"/>
<dbReference type="PANTHER" id="PTHR46806">
    <property type="entry name" value="F5/8 TYPE C DOMAIN-CONTAINING PROTEIN"/>
    <property type="match status" value="1"/>
</dbReference>
<comment type="similarity">
    <text evidence="3">Belongs to the multicopper oxidase family.</text>
</comment>
<evidence type="ECO:0000256" key="7">
    <source>
        <dbReference type="ARBA" id="ARBA00022729"/>
    </source>
</evidence>
<evidence type="ECO:0000256" key="10">
    <source>
        <dbReference type="ARBA" id="ARBA00023002"/>
    </source>
</evidence>
<name>A0A3M6UWC2_POCDA</name>
<keyword evidence="11" id="KW-0406">Ion transport</keyword>